<protein>
    <recommendedName>
        <fullName evidence="2">Copper homeostasis protein cutC homolog</fullName>
    </recommendedName>
</protein>
<sequence>MKITEPLITTYNQLSQVTLKPATGVTLADNLAEGGTTPSKGTIAEATLYAHDHDASINVLVRPRGGVSHYTDPELKIMEADVLEAQQLGADGVTFGATTDAGDLDREGLNNLIAAAGGLSITFGTAIDDVSDDQLANAVSWLAANGVEKVLTAKLAANDLPRLSQLNNLCQENGLQLIALAKTAEQLASVADQLKLGYFLLPA</sequence>
<dbReference type="RefSeq" id="WP_054701247.1">
    <property type="nucleotide sequence ID" value="NZ_AZEE01000028.1"/>
</dbReference>
<dbReference type="Proteomes" id="UP000051160">
    <property type="component" value="Unassembled WGS sequence"/>
</dbReference>
<comment type="caution">
    <text evidence="3">The sequence shown here is derived from an EMBL/GenBank/DDBJ whole genome shotgun (WGS) entry which is preliminary data.</text>
</comment>
<gene>
    <name evidence="3" type="ORF">FD04_GL001298</name>
</gene>
<dbReference type="STRING" id="1423776.FD04_GL001298"/>
<reference evidence="3 4" key="1">
    <citation type="journal article" date="2015" name="Genome Announc.">
        <title>Expanding the biotechnology potential of lactobacilli through comparative genomics of 213 strains and associated genera.</title>
        <authorList>
            <person name="Sun Z."/>
            <person name="Harris H.M."/>
            <person name="McCann A."/>
            <person name="Guo C."/>
            <person name="Argimon S."/>
            <person name="Zhang W."/>
            <person name="Yang X."/>
            <person name="Jeffery I.B."/>
            <person name="Cooney J.C."/>
            <person name="Kagawa T.F."/>
            <person name="Liu W."/>
            <person name="Song Y."/>
            <person name="Salvetti E."/>
            <person name="Wrobel A."/>
            <person name="Rasinkangas P."/>
            <person name="Parkhill J."/>
            <person name="Rea M.C."/>
            <person name="O'Sullivan O."/>
            <person name="Ritari J."/>
            <person name="Douillard F.P."/>
            <person name="Paul Ross R."/>
            <person name="Yang R."/>
            <person name="Briner A.E."/>
            <person name="Felis G.E."/>
            <person name="de Vos W.M."/>
            <person name="Barrangou R."/>
            <person name="Klaenhammer T.R."/>
            <person name="Caufield P.W."/>
            <person name="Cui Y."/>
            <person name="Zhang H."/>
            <person name="O'Toole P.W."/>
        </authorList>
    </citation>
    <scope>NUCLEOTIDE SEQUENCE [LARGE SCALE GENOMIC DNA]</scope>
    <source>
        <strain evidence="3 4">DSM 19909</strain>
    </source>
</reference>
<dbReference type="Gene3D" id="3.20.20.380">
    <property type="entry name" value="Copper homeostasis (CutC) domain"/>
    <property type="match status" value="1"/>
</dbReference>
<dbReference type="PANTHER" id="PTHR12598">
    <property type="entry name" value="COPPER HOMEOSTASIS PROTEIN CUTC"/>
    <property type="match status" value="1"/>
</dbReference>
<name>A0A0R1M0Z7_9LACO</name>
<evidence type="ECO:0000313" key="4">
    <source>
        <dbReference type="Proteomes" id="UP000051160"/>
    </source>
</evidence>
<proteinExistence type="inferred from homology"/>
<organism evidence="3 4">
    <name type="scientific">Secundilactobacillus odoratitofui DSM 19909 = JCM 15043</name>
    <dbReference type="NCBI Taxonomy" id="1423776"/>
    <lineage>
        <taxon>Bacteria</taxon>
        <taxon>Bacillati</taxon>
        <taxon>Bacillota</taxon>
        <taxon>Bacilli</taxon>
        <taxon>Lactobacillales</taxon>
        <taxon>Lactobacillaceae</taxon>
        <taxon>Secundilactobacillus</taxon>
    </lineage>
</organism>
<dbReference type="InterPro" id="IPR005627">
    <property type="entry name" value="CutC-like"/>
</dbReference>
<comment type="similarity">
    <text evidence="1">Belongs to the CutC family.</text>
</comment>
<evidence type="ECO:0000256" key="1">
    <source>
        <dbReference type="ARBA" id="ARBA00007768"/>
    </source>
</evidence>
<dbReference type="PATRIC" id="fig|1423776.4.peg.1312"/>
<dbReference type="AlphaFoldDB" id="A0A0R1M0Z7"/>
<evidence type="ECO:0000256" key="2">
    <source>
        <dbReference type="ARBA" id="ARBA00019014"/>
    </source>
</evidence>
<dbReference type="EMBL" id="AZEE01000028">
    <property type="protein sequence ID" value="KRK98314.1"/>
    <property type="molecule type" value="Genomic_DNA"/>
</dbReference>
<keyword evidence="4" id="KW-1185">Reference proteome</keyword>
<dbReference type="SUPFAM" id="SSF110395">
    <property type="entry name" value="CutC-like"/>
    <property type="match status" value="1"/>
</dbReference>
<dbReference type="InterPro" id="IPR036822">
    <property type="entry name" value="CutC-like_dom_sf"/>
</dbReference>
<dbReference type="PANTHER" id="PTHR12598:SF0">
    <property type="entry name" value="COPPER HOMEOSTASIS PROTEIN CUTC HOMOLOG"/>
    <property type="match status" value="1"/>
</dbReference>
<dbReference type="Pfam" id="PF03932">
    <property type="entry name" value="CutC"/>
    <property type="match status" value="1"/>
</dbReference>
<accession>A0A0R1M0Z7</accession>
<dbReference type="GO" id="GO:0005507">
    <property type="term" value="F:copper ion binding"/>
    <property type="evidence" value="ECO:0007669"/>
    <property type="project" value="TreeGrafter"/>
</dbReference>
<evidence type="ECO:0000313" key="3">
    <source>
        <dbReference type="EMBL" id="KRK98314.1"/>
    </source>
</evidence>